<accession>A0A0G0U5C3</accession>
<dbReference type="EMBL" id="LCAE01000048">
    <property type="protein sequence ID" value="KKR84233.1"/>
    <property type="molecule type" value="Genomic_DNA"/>
</dbReference>
<proteinExistence type="predicted"/>
<dbReference type="AlphaFoldDB" id="A0A0G0U5C3"/>
<dbReference type="Proteomes" id="UP000033858">
    <property type="component" value="Unassembled WGS sequence"/>
</dbReference>
<name>A0A0G0U5C3_9BACT</name>
<gene>
    <name evidence="1" type="ORF">UU32_C0048G0003</name>
</gene>
<evidence type="ECO:0000313" key="2">
    <source>
        <dbReference type="Proteomes" id="UP000033858"/>
    </source>
</evidence>
<reference evidence="1 2" key="1">
    <citation type="journal article" date="2015" name="Nature">
        <title>rRNA introns, odd ribosomes, and small enigmatic genomes across a large radiation of phyla.</title>
        <authorList>
            <person name="Brown C.T."/>
            <person name="Hug L.A."/>
            <person name="Thomas B.C."/>
            <person name="Sharon I."/>
            <person name="Castelle C.J."/>
            <person name="Singh A."/>
            <person name="Wilkins M.J."/>
            <person name="Williams K.H."/>
            <person name="Banfield J.F."/>
        </authorList>
    </citation>
    <scope>NUCLEOTIDE SEQUENCE [LARGE SCALE GENOMIC DNA]</scope>
</reference>
<evidence type="ECO:0000313" key="1">
    <source>
        <dbReference type="EMBL" id="KKR84233.1"/>
    </source>
</evidence>
<organism evidence="1 2">
    <name type="scientific">Candidatus Woesebacteria bacterium GW2011_GWB1_41_10</name>
    <dbReference type="NCBI Taxonomy" id="1618577"/>
    <lineage>
        <taxon>Bacteria</taxon>
        <taxon>Candidatus Woeseibacteriota</taxon>
    </lineage>
</organism>
<protein>
    <submittedName>
        <fullName evidence="1">Uncharacterized protein</fullName>
    </submittedName>
</protein>
<comment type="caution">
    <text evidence="1">The sequence shown here is derived from an EMBL/GenBank/DDBJ whole genome shotgun (WGS) entry which is preliminary data.</text>
</comment>
<sequence length="69" mass="7638">MSAESEQQKILTILRKGGVSERSGADALVYDERTIEEIMKERNRAIEAALLRGNLPAERAAFDELVYGG</sequence>